<dbReference type="CDD" id="cd08368">
    <property type="entry name" value="LIM"/>
    <property type="match status" value="3"/>
</dbReference>
<feature type="compositionally biased region" description="Polar residues" evidence="6">
    <location>
        <begin position="150"/>
        <end position="177"/>
    </location>
</feature>
<feature type="compositionally biased region" description="Polar residues" evidence="6">
    <location>
        <begin position="710"/>
        <end position="720"/>
    </location>
</feature>
<evidence type="ECO:0000256" key="4">
    <source>
        <dbReference type="ARBA" id="ARBA00023038"/>
    </source>
</evidence>
<evidence type="ECO:0000313" key="8">
    <source>
        <dbReference type="EMBL" id="KAF9584778.1"/>
    </source>
</evidence>
<dbReference type="GO" id="GO:0005634">
    <property type="term" value="C:nucleus"/>
    <property type="evidence" value="ECO:0007669"/>
    <property type="project" value="TreeGrafter"/>
</dbReference>
<evidence type="ECO:0000259" key="7">
    <source>
        <dbReference type="PROSITE" id="PS50023"/>
    </source>
</evidence>
<feature type="compositionally biased region" description="Low complexity" evidence="6">
    <location>
        <begin position="273"/>
        <end position="284"/>
    </location>
</feature>
<evidence type="ECO:0000256" key="5">
    <source>
        <dbReference type="PROSITE-ProRule" id="PRU00125"/>
    </source>
</evidence>
<dbReference type="EMBL" id="JAABOA010000330">
    <property type="protein sequence ID" value="KAF9584778.1"/>
    <property type="molecule type" value="Genomic_DNA"/>
</dbReference>
<comment type="caution">
    <text evidence="8">The sequence shown here is derived from an EMBL/GenBank/DDBJ whole genome shotgun (WGS) entry which is preliminary data.</text>
</comment>
<organism evidence="8 9">
    <name type="scientific">Lunasporangiospora selenospora</name>
    <dbReference type="NCBI Taxonomy" id="979761"/>
    <lineage>
        <taxon>Eukaryota</taxon>
        <taxon>Fungi</taxon>
        <taxon>Fungi incertae sedis</taxon>
        <taxon>Mucoromycota</taxon>
        <taxon>Mortierellomycotina</taxon>
        <taxon>Mortierellomycetes</taxon>
        <taxon>Mortierellales</taxon>
        <taxon>Mortierellaceae</taxon>
        <taxon>Lunasporangiospora</taxon>
    </lineage>
</organism>
<dbReference type="GO" id="GO:0003712">
    <property type="term" value="F:transcription coregulator activity"/>
    <property type="evidence" value="ECO:0007669"/>
    <property type="project" value="TreeGrafter"/>
</dbReference>
<dbReference type="PROSITE" id="PS50023">
    <property type="entry name" value="LIM_DOMAIN_2"/>
    <property type="match status" value="4"/>
</dbReference>
<keyword evidence="3 5" id="KW-0862">Zinc</keyword>
<dbReference type="PANTHER" id="PTHR24205">
    <property type="entry name" value="FOUR AND A HALF LIM DOMAINS PROTEIN"/>
    <property type="match status" value="1"/>
</dbReference>
<dbReference type="SMART" id="SM00132">
    <property type="entry name" value="LIM"/>
    <property type="match status" value="4"/>
</dbReference>
<dbReference type="PANTHER" id="PTHR24205:SF16">
    <property type="entry name" value="GH01042P-RELATED"/>
    <property type="match status" value="1"/>
</dbReference>
<keyword evidence="4 5" id="KW-0440">LIM domain</keyword>
<reference evidence="8" key="1">
    <citation type="journal article" date="2020" name="Fungal Divers.">
        <title>Resolving the Mortierellaceae phylogeny through synthesis of multi-gene phylogenetics and phylogenomics.</title>
        <authorList>
            <person name="Vandepol N."/>
            <person name="Liber J."/>
            <person name="Desiro A."/>
            <person name="Na H."/>
            <person name="Kennedy M."/>
            <person name="Barry K."/>
            <person name="Grigoriev I.V."/>
            <person name="Miller A.N."/>
            <person name="O'Donnell K."/>
            <person name="Stajich J.E."/>
            <person name="Bonito G."/>
        </authorList>
    </citation>
    <scope>NUCLEOTIDE SEQUENCE</scope>
    <source>
        <strain evidence="8">KOD1015</strain>
    </source>
</reference>
<feature type="domain" description="LIM zinc-binding" evidence="7">
    <location>
        <begin position="776"/>
        <end position="837"/>
    </location>
</feature>
<dbReference type="OrthoDB" id="1112565at2759"/>
<evidence type="ECO:0000256" key="6">
    <source>
        <dbReference type="SAM" id="MobiDB-lite"/>
    </source>
</evidence>
<keyword evidence="1 5" id="KW-0479">Metal-binding</keyword>
<proteinExistence type="predicted"/>
<evidence type="ECO:0000256" key="3">
    <source>
        <dbReference type="ARBA" id="ARBA00022833"/>
    </source>
</evidence>
<sequence>MNRIQPLQPPQPLQPLVPQKQCHTCSKSILQAKVYVEPGKPSIIYCEKCYVEKFTKGNCPMCYKPVMSKTDPYITHNKRAWHSACFHCFKCQLDLSMKPMVDLRGRPCCEDCLMAQEGATQSPPPLDQPSQFSSSDYTDGDMSGSLAGLPTSTQHSPLSQPVNDRNRTFSPQPSKSDYSIAHHVPSTRLQHNLSPLDVSADVGKHHGSNSPLSAHSSSSQSSLGLLSRHTPSSGYTSGTSSTYSSLGKGQAGSAAPLVAAAGANLLRDYPQTSLSSRADSPLSSYRRPNSALSVHSYNSSRPASPGTRVHDMDGNDTGAVYSNMSSDRERRSSHDNVVSNKSSTDSGFHATTAAAKLSVTGTSTLQPAEVSRSPTPKLSRVRSRSSAGSTPSGMVRAKTEAWMNQAQQAASPASNRSSQHFGSSQNLIVNRSINALGSSGHYSAIERAPLKTPSSMFGSSKGVNASTEMESKYAQLEAEPNRSSSSIFRHGRQRSNTVGEAVSFPAVNVDGSLVSSQKSGAVPDGHCHKCLEKVIESGIRLQNGDRFHIGCFLCHGCKQVFTESEFHVVYGRPYHPACVPSAGMLPTSGTVTKCQKCHKVIGNKSIRSGGLNYHPQCFTCTHCNKVLLSTSRFFEVDGQIECEPCCEELDRERLGAPKVVPVARAADHFPVPPMAIPAPAGKASLEPSRPGGLASSTVFHSMADGYGTPLNASGRSSPVSLRSPGSPSSTATGGDGDMTSPVLMMASPLAMRSDPPALSSLFSTRTRPLPRFGGVTSCPRCQQPVSVMDQVPGPKNEKWHKKCLSCKECKKPLDSSALTRGEGEAFCRGCFVSKPFSHWKVVTSDISDFEY</sequence>
<dbReference type="PROSITE" id="PS00478">
    <property type="entry name" value="LIM_DOMAIN_1"/>
    <property type="match status" value="3"/>
</dbReference>
<feature type="region of interest" description="Disordered" evidence="6">
    <location>
        <begin position="119"/>
        <end position="179"/>
    </location>
</feature>
<dbReference type="InterPro" id="IPR001781">
    <property type="entry name" value="Znf_LIM"/>
</dbReference>
<feature type="compositionally biased region" description="Low complexity" evidence="6">
    <location>
        <begin position="208"/>
        <end position="250"/>
    </location>
</feature>
<evidence type="ECO:0000256" key="1">
    <source>
        <dbReference type="ARBA" id="ARBA00022723"/>
    </source>
</evidence>
<dbReference type="GO" id="GO:0046872">
    <property type="term" value="F:metal ion binding"/>
    <property type="evidence" value="ECO:0007669"/>
    <property type="project" value="UniProtKB-KW"/>
</dbReference>
<feature type="region of interest" description="Disordered" evidence="6">
    <location>
        <begin position="198"/>
        <end position="250"/>
    </location>
</feature>
<dbReference type="Gene3D" id="2.10.110.10">
    <property type="entry name" value="Cysteine Rich Protein"/>
    <property type="match status" value="4"/>
</dbReference>
<feature type="region of interest" description="Disordered" evidence="6">
    <location>
        <begin position="273"/>
        <end position="395"/>
    </location>
</feature>
<dbReference type="Pfam" id="PF00412">
    <property type="entry name" value="LIM"/>
    <property type="match status" value="3"/>
</dbReference>
<feature type="domain" description="LIM zinc-binding" evidence="7">
    <location>
        <begin position="57"/>
        <end position="119"/>
    </location>
</feature>
<feature type="compositionally biased region" description="Polar residues" evidence="6">
    <location>
        <begin position="335"/>
        <end position="346"/>
    </location>
</feature>
<keyword evidence="2" id="KW-0677">Repeat</keyword>
<feature type="compositionally biased region" description="Polar residues" evidence="6">
    <location>
        <begin position="359"/>
        <end position="376"/>
    </location>
</feature>
<feature type="region of interest" description="Disordered" evidence="6">
    <location>
        <begin position="706"/>
        <end position="741"/>
    </location>
</feature>
<feature type="domain" description="LIM zinc-binding" evidence="7">
    <location>
        <begin position="525"/>
        <end position="585"/>
    </location>
</feature>
<evidence type="ECO:0000313" key="9">
    <source>
        <dbReference type="Proteomes" id="UP000780801"/>
    </source>
</evidence>
<dbReference type="SUPFAM" id="SSF57716">
    <property type="entry name" value="Glucocorticoid receptor-like (DNA-binding domain)"/>
    <property type="match status" value="2"/>
</dbReference>
<dbReference type="AlphaFoldDB" id="A0A9P6FZP0"/>
<keyword evidence="9" id="KW-1185">Reference proteome</keyword>
<name>A0A9P6FZP0_9FUNG</name>
<evidence type="ECO:0000256" key="2">
    <source>
        <dbReference type="ARBA" id="ARBA00022737"/>
    </source>
</evidence>
<feature type="domain" description="LIM zinc-binding" evidence="7">
    <location>
        <begin position="592"/>
        <end position="652"/>
    </location>
</feature>
<dbReference type="Proteomes" id="UP000780801">
    <property type="component" value="Unassembled WGS sequence"/>
</dbReference>
<accession>A0A9P6FZP0</accession>
<gene>
    <name evidence="8" type="ORF">BGW38_005215</name>
</gene>
<feature type="compositionally biased region" description="Low complexity" evidence="6">
    <location>
        <begin position="723"/>
        <end position="732"/>
    </location>
</feature>
<protein>
    <recommendedName>
        <fullName evidence="7">LIM zinc-binding domain-containing protein</fullName>
    </recommendedName>
</protein>
<feature type="compositionally biased region" description="Polar residues" evidence="6">
    <location>
        <begin position="128"/>
        <end position="137"/>
    </location>
</feature>
<feature type="compositionally biased region" description="Polar residues" evidence="6">
    <location>
        <begin position="286"/>
        <end position="302"/>
    </location>
</feature>